<dbReference type="InterPro" id="IPR012349">
    <property type="entry name" value="Split_barrel_FMN-bd"/>
</dbReference>
<evidence type="ECO:0000313" key="3">
    <source>
        <dbReference type="Proteomes" id="UP001501447"/>
    </source>
</evidence>
<reference evidence="2 3" key="1">
    <citation type="journal article" date="2019" name="Int. J. Syst. Evol. Microbiol.">
        <title>The Global Catalogue of Microorganisms (GCM) 10K type strain sequencing project: providing services to taxonomists for standard genome sequencing and annotation.</title>
        <authorList>
            <consortium name="The Broad Institute Genomics Platform"/>
            <consortium name="The Broad Institute Genome Sequencing Center for Infectious Disease"/>
            <person name="Wu L."/>
            <person name="Ma J."/>
        </authorList>
    </citation>
    <scope>NUCLEOTIDE SEQUENCE [LARGE SCALE GENOMIC DNA]</scope>
    <source>
        <strain evidence="2 3">JCM 16373</strain>
    </source>
</reference>
<accession>A0ABN3PSY4</accession>
<dbReference type="InterPro" id="IPR011576">
    <property type="entry name" value="Pyridox_Oxase_N"/>
</dbReference>
<dbReference type="Proteomes" id="UP001501447">
    <property type="component" value="Unassembled WGS sequence"/>
</dbReference>
<evidence type="ECO:0000313" key="2">
    <source>
        <dbReference type="EMBL" id="GAA2598376.1"/>
    </source>
</evidence>
<organism evidence="2 3">
    <name type="scientific">Streptomyces axinellae</name>
    <dbReference type="NCBI Taxonomy" id="552788"/>
    <lineage>
        <taxon>Bacteria</taxon>
        <taxon>Bacillati</taxon>
        <taxon>Actinomycetota</taxon>
        <taxon>Actinomycetes</taxon>
        <taxon>Kitasatosporales</taxon>
        <taxon>Streptomycetaceae</taxon>
        <taxon>Streptomyces</taxon>
    </lineage>
</organism>
<sequence>MTAPEHASLSERSRRLLAQGRFLTLATAHGGTPWAATVNYVALGAPLRLLFYSLTRARHSRDIALRPQVAGSVFMTGLPGFGLDGVQFTGECRAVDASGLAEIHRLYYEVNFPDPAVRAEWTLPLSEFRDGGPRRFYLVTVRELWLLDIERWLADKHDQRVAVPLDALPDRFGE</sequence>
<dbReference type="RefSeq" id="WP_344562505.1">
    <property type="nucleotide sequence ID" value="NZ_BAAARJ010000003.1"/>
</dbReference>
<keyword evidence="3" id="KW-1185">Reference proteome</keyword>
<dbReference type="SUPFAM" id="SSF50475">
    <property type="entry name" value="FMN-binding split barrel"/>
    <property type="match status" value="1"/>
</dbReference>
<feature type="domain" description="Pyridoxamine 5'-phosphate oxidase N-terminal" evidence="1">
    <location>
        <begin position="11"/>
        <end position="103"/>
    </location>
</feature>
<dbReference type="Pfam" id="PF01243">
    <property type="entry name" value="PNPOx_N"/>
    <property type="match status" value="1"/>
</dbReference>
<gene>
    <name evidence="2" type="ORF">GCM10009863_09670</name>
</gene>
<proteinExistence type="predicted"/>
<dbReference type="EMBL" id="BAAARJ010000003">
    <property type="protein sequence ID" value="GAA2598376.1"/>
    <property type="molecule type" value="Genomic_DNA"/>
</dbReference>
<comment type="caution">
    <text evidence="2">The sequence shown here is derived from an EMBL/GenBank/DDBJ whole genome shotgun (WGS) entry which is preliminary data.</text>
</comment>
<evidence type="ECO:0000259" key="1">
    <source>
        <dbReference type="Pfam" id="PF01243"/>
    </source>
</evidence>
<name>A0ABN3PSY4_9ACTN</name>
<protein>
    <recommendedName>
        <fullName evidence="1">Pyridoxamine 5'-phosphate oxidase N-terminal domain-containing protein</fullName>
    </recommendedName>
</protein>
<dbReference type="Gene3D" id="2.30.110.10">
    <property type="entry name" value="Electron Transport, Fmn-binding Protein, Chain A"/>
    <property type="match status" value="1"/>
</dbReference>